<evidence type="ECO:0000259" key="5">
    <source>
        <dbReference type="Pfam" id="PF00389"/>
    </source>
</evidence>
<dbReference type="CDD" id="cd12165">
    <property type="entry name" value="2-Hacid_dh_6"/>
    <property type="match status" value="1"/>
</dbReference>
<dbReference type="PANTHER" id="PTHR10996:SF178">
    <property type="entry name" value="2-HYDROXYACID DEHYDROGENASE YGL185C-RELATED"/>
    <property type="match status" value="1"/>
</dbReference>
<accession>A0A2T7TD18</accession>
<keyword evidence="8" id="KW-1185">Reference proteome</keyword>
<dbReference type="InterPro" id="IPR036291">
    <property type="entry name" value="NAD(P)-bd_dom_sf"/>
</dbReference>
<name>A0A2T7TD18_9ACTN</name>
<comment type="similarity">
    <text evidence="1 4">Belongs to the D-isomer specific 2-hydroxyacid dehydrogenase family.</text>
</comment>
<protein>
    <submittedName>
        <fullName evidence="7">2-hydroxyacid dehydrogenase</fullName>
    </submittedName>
</protein>
<evidence type="ECO:0000259" key="6">
    <source>
        <dbReference type="Pfam" id="PF02826"/>
    </source>
</evidence>
<dbReference type="PROSITE" id="PS00671">
    <property type="entry name" value="D_2_HYDROXYACID_DH_3"/>
    <property type="match status" value="1"/>
</dbReference>
<dbReference type="PANTHER" id="PTHR10996">
    <property type="entry name" value="2-HYDROXYACID DEHYDROGENASE-RELATED"/>
    <property type="match status" value="1"/>
</dbReference>
<evidence type="ECO:0000256" key="2">
    <source>
        <dbReference type="ARBA" id="ARBA00023002"/>
    </source>
</evidence>
<dbReference type="Gene3D" id="3.40.50.720">
    <property type="entry name" value="NAD(P)-binding Rossmann-like Domain"/>
    <property type="match status" value="2"/>
</dbReference>
<dbReference type="InterPro" id="IPR006139">
    <property type="entry name" value="D-isomer_2_OHA_DH_cat_dom"/>
</dbReference>
<comment type="caution">
    <text evidence="7">The sequence shown here is derived from an EMBL/GenBank/DDBJ whole genome shotgun (WGS) entry which is preliminary data.</text>
</comment>
<dbReference type="SUPFAM" id="SSF52283">
    <property type="entry name" value="Formate/glycerate dehydrogenase catalytic domain-like"/>
    <property type="match status" value="1"/>
</dbReference>
<dbReference type="GO" id="GO:0016618">
    <property type="term" value="F:hydroxypyruvate reductase [NAD(P)H] activity"/>
    <property type="evidence" value="ECO:0007669"/>
    <property type="project" value="TreeGrafter"/>
</dbReference>
<dbReference type="STRING" id="1440053.GCA_000718095_00636"/>
<keyword evidence="3" id="KW-0520">NAD</keyword>
<feature type="domain" description="D-isomer specific 2-hydroxyacid dehydrogenase catalytic" evidence="5">
    <location>
        <begin position="44"/>
        <end position="341"/>
    </location>
</feature>
<dbReference type="Proteomes" id="UP000245992">
    <property type="component" value="Unassembled WGS sequence"/>
</dbReference>
<dbReference type="OrthoDB" id="117809at2"/>
<evidence type="ECO:0000313" key="8">
    <source>
        <dbReference type="Proteomes" id="UP000245992"/>
    </source>
</evidence>
<dbReference type="InterPro" id="IPR029753">
    <property type="entry name" value="D-isomer_DH_CS"/>
</dbReference>
<dbReference type="SUPFAM" id="SSF51735">
    <property type="entry name" value="NAD(P)-binding Rossmann-fold domains"/>
    <property type="match status" value="1"/>
</dbReference>
<evidence type="ECO:0000256" key="4">
    <source>
        <dbReference type="RuleBase" id="RU003719"/>
    </source>
</evidence>
<proteinExistence type="inferred from homology"/>
<dbReference type="AlphaFoldDB" id="A0A2T7TD18"/>
<dbReference type="GO" id="GO:0051287">
    <property type="term" value="F:NAD binding"/>
    <property type="evidence" value="ECO:0007669"/>
    <property type="project" value="InterPro"/>
</dbReference>
<dbReference type="EMBL" id="AZSP01000049">
    <property type="protein sequence ID" value="PVE12996.1"/>
    <property type="molecule type" value="Genomic_DNA"/>
</dbReference>
<dbReference type="GO" id="GO:0005829">
    <property type="term" value="C:cytosol"/>
    <property type="evidence" value="ECO:0007669"/>
    <property type="project" value="TreeGrafter"/>
</dbReference>
<keyword evidence="2 4" id="KW-0560">Oxidoreductase</keyword>
<dbReference type="GO" id="GO:0030267">
    <property type="term" value="F:glyoxylate reductase (NADPH) activity"/>
    <property type="evidence" value="ECO:0007669"/>
    <property type="project" value="TreeGrafter"/>
</dbReference>
<dbReference type="InterPro" id="IPR050223">
    <property type="entry name" value="D-isomer_2-hydroxyacid_DH"/>
</dbReference>
<dbReference type="RefSeq" id="WP_051745410.1">
    <property type="nucleotide sequence ID" value="NZ_AZSP01000049.1"/>
</dbReference>
<gene>
    <name evidence="7" type="ORF">Y717_24730</name>
</gene>
<evidence type="ECO:0000256" key="3">
    <source>
        <dbReference type="ARBA" id="ARBA00023027"/>
    </source>
</evidence>
<organism evidence="7 8">
    <name type="scientific">Streptomyces scopuliridis RB72</name>
    <dbReference type="NCBI Taxonomy" id="1440053"/>
    <lineage>
        <taxon>Bacteria</taxon>
        <taxon>Bacillati</taxon>
        <taxon>Actinomycetota</taxon>
        <taxon>Actinomycetes</taxon>
        <taxon>Kitasatosporales</taxon>
        <taxon>Streptomycetaceae</taxon>
        <taxon>Streptomyces</taxon>
    </lineage>
</organism>
<sequence length="345" mass="36183">MTADKAGKTGKTATAASIRTVVVADSNLVPLRAEFEAALPAGVAVNWPDAGDAGAVEAALADADVLVSAVCSARMAAVAPRLRLVHAAGAGTEKIDIGSLAPGTVVAHTFHHEDSMAEYVLSSAILLRRGFLRQHRALRHGEWDSPAYDPRSPWVDSLATATVGFVGFGHIGARCWELFRAFGARGVAVTRRGDVDAAARRLAWSGTVDDLGTLLETSDIVVVSAPLTEATAGLIGAAELSRMRPDAVLINVGRGPVVDEDALYRALSERAIGAAALDVWYRYPPGGHTGAPGHHPFEKLDNVLMTPHSSGLTRETFARRAADIAANIGRLAAGEELRDVVVVAR</sequence>
<dbReference type="InterPro" id="IPR006140">
    <property type="entry name" value="D-isomer_DH_NAD-bd"/>
</dbReference>
<dbReference type="Pfam" id="PF02826">
    <property type="entry name" value="2-Hacid_dh_C"/>
    <property type="match status" value="1"/>
</dbReference>
<dbReference type="Pfam" id="PF00389">
    <property type="entry name" value="2-Hacid_dh"/>
    <property type="match status" value="1"/>
</dbReference>
<evidence type="ECO:0000313" key="7">
    <source>
        <dbReference type="EMBL" id="PVE12996.1"/>
    </source>
</evidence>
<reference evidence="7 8" key="1">
    <citation type="submission" date="2013-12" db="EMBL/GenBank/DDBJ databases">
        <title>Annotated genome of Streptomyces scopuliridis.</title>
        <authorList>
            <person name="Olson J.B."/>
        </authorList>
    </citation>
    <scope>NUCLEOTIDE SEQUENCE [LARGE SCALE GENOMIC DNA]</scope>
    <source>
        <strain evidence="7 8">RB72</strain>
    </source>
</reference>
<feature type="domain" description="D-isomer specific 2-hydroxyacid dehydrogenase NAD-binding" evidence="6">
    <location>
        <begin position="124"/>
        <end position="309"/>
    </location>
</feature>
<evidence type="ECO:0000256" key="1">
    <source>
        <dbReference type="ARBA" id="ARBA00005854"/>
    </source>
</evidence>